<dbReference type="HOGENOM" id="CLU_700391_0_0_1"/>
<reference evidence="2 3" key="1">
    <citation type="submission" date="2014-06" db="EMBL/GenBank/DDBJ databases">
        <authorList>
            <consortium name="DOE Joint Genome Institute"/>
            <person name="Kuo A."/>
            <person name="Kohler A."/>
            <person name="Nagy L.G."/>
            <person name="Floudas D."/>
            <person name="Copeland A."/>
            <person name="Barry K.W."/>
            <person name="Cichocki N."/>
            <person name="Veneault-Fourrey C."/>
            <person name="LaButti K."/>
            <person name="Lindquist E.A."/>
            <person name="Lipzen A."/>
            <person name="Lundell T."/>
            <person name="Morin E."/>
            <person name="Murat C."/>
            <person name="Sun H."/>
            <person name="Tunlid A."/>
            <person name="Henrissat B."/>
            <person name="Grigoriev I.V."/>
            <person name="Hibbett D.S."/>
            <person name="Martin F."/>
            <person name="Nordberg H.P."/>
            <person name="Cantor M.N."/>
            <person name="Hua S.X."/>
        </authorList>
    </citation>
    <scope>NUCLEOTIDE SEQUENCE [LARGE SCALE GENOMIC DNA]</scope>
    <source>
        <strain evidence="2 3">ATCC 200175</strain>
    </source>
</reference>
<evidence type="ECO:0000256" key="1">
    <source>
        <dbReference type="SAM" id="MobiDB-lite"/>
    </source>
</evidence>
<dbReference type="AlphaFoldDB" id="A0A0C9SRW3"/>
<gene>
    <name evidence="2" type="ORF">PAXINDRAFT_157534</name>
</gene>
<dbReference type="Proteomes" id="UP000053647">
    <property type="component" value="Unassembled WGS sequence"/>
</dbReference>
<feature type="region of interest" description="Disordered" evidence="1">
    <location>
        <begin position="251"/>
        <end position="275"/>
    </location>
</feature>
<name>A0A0C9SRW3_PAXIN</name>
<keyword evidence="3" id="KW-1185">Reference proteome</keyword>
<evidence type="ECO:0000313" key="3">
    <source>
        <dbReference type="Proteomes" id="UP000053647"/>
    </source>
</evidence>
<feature type="compositionally biased region" description="Polar residues" evidence="1">
    <location>
        <begin position="151"/>
        <end position="169"/>
    </location>
</feature>
<protein>
    <submittedName>
        <fullName evidence="2">Uncharacterized protein</fullName>
    </submittedName>
</protein>
<feature type="region of interest" description="Disordered" evidence="1">
    <location>
        <begin position="113"/>
        <end position="182"/>
    </location>
</feature>
<dbReference type="OrthoDB" id="2690064at2759"/>
<sequence>MQPSPPVNNSDHPQIRFWSQSDYKKWEKGPEAPATIATRGPLPYLKDYDSSPLPEATITAMMKKMQAIWQGFKCCTLAPKTWESAPDFIRDSFNLEVVDTVATARYSSWTQTHLKESNKRKVNTKSEPPEELSSPKPDTKEIKADSDLSIPLSTSPMDLDTSVPSSSLHDFSKSSTTSTTSPPCTSPFIFKNAIILPASDNVLTVETITSASDTGSVTIPEVKNPLKILLKRKGIEMPSMVSISDTTLMSMSNSTTSEHHSSKMNETSSKGCAEEPTSSTTLCAHHWLKQVNEDRSTTQFNKYWKHLKKDQKVAHSQFLHALIRLTAATRNTRKTLVHWSPTMAETTSLPQSSTVFHLGCSGGGKQRGWQQVMAASRGRAASGAAGQQAKWTAV</sequence>
<dbReference type="EMBL" id="KN819397">
    <property type="protein sequence ID" value="KIJ10744.1"/>
    <property type="molecule type" value="Genomic_DNA"/>
</dbReference>
<feature type="compositionally biased region" description="Basic and acidic residues" evidence="1">
    <location>
        <begin position="137"/>
        <end position="146"/>
    </location>
</feature>
<evidence type="ECO:0000313" key="2">
    <source>
        <dbReference type="EMBL" id="KIJ10744.1"/>
    </source>
</evidence>
<organism evidence="2 3">
    <name type="scientific">Paxillus involutus ATCC 200175</name>
    <dbReference type="NCBI Taxonomy" id="664439"/>
    <lineage>
        <taxon>Eukaryota</taxon>
        <taxon>Fungi</taxon>
        <taxon>Dikarya</taxon>
        <taxon>Basidiomycota</taxon>
        <taxon>Agaricomycotina</taxon>
        <taxon>Agaricomycetes</taxon>
        <taxon>Agaricomycetidae</taxon>
        <taxon>Boletales</taxon>
        <taxon>Paxilineae</taxon>
        <taxon>Paxillaceae</taxon>
        <taxon>Paxillus</taxon>
    </lineage>
</organism>
<reference evidence="3" key="2">
    <citation type="submission" date="2015-01" db="EMBL/GenBank/DDBJ databases">
        <title>Evolutionary Origins and Diversification of the Mycorrhizal Mutualists.</title>
        <authorList>
            <consortium name="DOE Joint Genome Institute"/>
            <consortium name="Mycorrhizal Genomics Consortium"/>
            <person name="Kohler A."/>
            <person name="Kuo A."/>
            <person name="Nagy L.G."/>
            <person name="Floudas D."/>
            <person name="Copeland A."/>
            <person name="Barry K.W."/>
            <person name="Cichocki N."/>
            <person name="Veneault-Fourrey C."/>
            <person name="LaButti K."/>
            <person name="Lindquist E.A."/>
            <person name="Lipzen A."/>
            <person name="Lundell T."/>
            <person name="Morin E."/>
            <person name="Murat C."/>
            <person name="Riley R."/>
            <person name="Ohm R."/>
            <person name="Sun H."/>
            <person name="Tunlid A."/>
            <person name="Henrissat B."/>
            <person name="Grigoriev I.V."/>
            <person name="Hibbett D.S."/>
            <person name="Martin F."/>
        </authorList>
    </citation>
    <scope>NUCLEOTIDE SEQUENCE [LARGE SCALE GENOMIC DNA]</scope>
    <source>
        <strain evidence="3">ATCC 200175</strain>
    </source>
</reference>
<feature type="compositionally biased region" description="Polar residues" evidence="1">
    <location>
        <begin position="264"/>
        <end position="275"/>
    </location>
</feature>
<accession>A0A0C9SRW3</accession>
<proteinExistence type="predicted"/>